<dbReference type="Gene3D" id="3.20.20.80">
    <property type="entry name" value="Glycosidases"/>
    <property type="match status" value="1"/>
</dbReference>
<feature type="chain" id="PRO_5038078361" description="beta-N-acetylhexosaminidase" evidence="5">
    <location>
        <begin position="20"/>
        <end position="244"/>
    </location>
</feature>
<evidence type="ECO:0000313" key="7">
    <source>
        <dbReference type="Proteomes" id="UP000887569"/>
    </source>
</evidence>
<comment type="catalytic activity">
    <reaction evidence="1">
        <text>Hydrolysis of terminal non-reducing N-acetyl-D-hexosamine residues in N-acetyl-beta-D-hexosaminides.</text>
        <dbReference type="EC" id="3.2.1.52"/>
    </reaction>
</comment>
<dbReference type="InterPro" id="IPR038901">
    <property type="entry name" value="HEXDC-like"/>
</dbReference>
<accession>A0A915BDR3</accession>
<keyword evidence="4" id="KW-0378">Hydrolase</keyword>
<dbReference type="InterPro" id="IPR015883">
    <property type="entry name" value="Glyco_hydro_20_cat"/>
</dbReference>
<keyword evidence="5" id="KW-0732">Signal</keyword>
<dbReference type="Pfam" id="PF00728">
    <property type="entry name" value="Glyco_hydro_20"/>
    <property type="match status" value="1"/>
</dbReference>
<sequence>LYTVCFITSLWIFFVATFSRPTRRRIEPRKTSIKKEIDGISYPLLNAVGNFIPIRRIVHLDLKGGAFRVELFNETFRTLKLLGATGILLEWEDMFPFSGRLASAVNGNAYTRDQVDQILEGARANGLKVIPLVQTFGHLEWILKLKQFAHLREAASYPQVICFSNDAAWNLLREMIDEVMSVHVKFGMEFFHMGADEVFQIGYCNSTIEAMRKHGSKERAMLWHMARVAEYIKKSSAKPVCVHC</sequence>
<dbReference type="GO" id="GO:0005975">
    <property type="term" value="P:carbohydrate metabolic process"/>
    <property type="evidence" value="ECO:0007669"/>
    <property type="project" value="InterPro"/>
</dbReference>
<feature type="domain" description="Glycoside hydrolase family 20 catalytic" evidence="6">
    <location>
        <begin position="105"/>
        <end position="239"/>
    </location>
</feature>
<keyword evidence="7" id="KW-1185">Reference proteome</keyword>
<dbReference type="Proteomes" id="UP000887569">
    <property type="component" value="Unplaced"/>
</dbReference>
<comment type="similarity">
    <text evidence="2">Belongs to the glycosyl hydrolase 20 family.</text>
</comment>
<evidence type="ECO:0000256" key="5">
    <source>
        <dbReference type="SAM" id="SignalP"/>
    </source>
</evidence>
<dbReference type="AlphaFoldDB" id="A0A915BDR3"/>
<evidence type="ECO:0000256" key="2">
    <source>
        <dbReference type="ARBA" id="ARBA00006285"/>
    </source>
</evidence>
<dbReference type="SUPFAM" id="SSF51445">
    <property type="entry name" value="(Trans)glycosidases"/>
    <property type="match status" value="1"/>
</dbReference>
<evidence type="ECO:0000259" key="6">
    <source>
        <dbReference type="Pfam" id="PF00728"/>
    </source>
</evidence>
<protein>
    <recommendedName>
        <fullName evidence="3">beta-N-acetylhexosaminidase</fullName>
        <ecNumber evidence="3">3.2.1.52</ecNumber>
    </recommendedName>
</protein>
<evidence type="ECO:0000313" key="8">
    <source>
        <dbReference type="WBParaSite" id="PgR036_g007_t01"/>
    </source>
</evidence>
<dbReference type="EC" id="3.2.1.52" evidence="3"/>
<reference evidence="8" key="1">
    <citation type="submission" date="2022-11" db="UniProtKB">
        <authorList>
            <consortium name="WormBaseParasite"/>
        </authorList>
    </citation>
    <scope>IDENTIFICATION</scope>
</reference>
<dbReference type="PANTHER" id="PTHR21040">
    <property type="entry name" value="BCDNA.GH04120"/>
    <property type="match status" value="1"/>
</dbReference>
<dbReference type="GO" id="GO:0004563">
    <property type="term" value="F:beta-N-acetylhexosaminidase activity"/>
    <property type="evidence" value="ECO:0007669"/>
    <property type="project" value="UniProtKB-EC"/>
</dbReference>
<dbReference type="InterPro" id="IPR017853">
    <property type="entry name" value="GH"/>
</dbReference>
<dbReference type="PANTHER" id="PTHR21040:SF11">
    <property type="entry name" value="BETA-N-ACETYLHEXOSAMINIDASE"/>
    <property type="match status" value="1"/>
</dbReference>
<evidence type="ECO:0000256" key="4">
    <source>
        <dbReference type="ARBA" id="ARBA00022801"/>
    </source>
</evidence>
<feature type="signal peptide" evidence="5">
    <location>
        <begin position="1"/>
        <end position="19"/>
    </location>
</feature>
<name>A0A915BDR3_PARUN</name>
<evidence type="ECO:0000256" key="1">
    <source>
        <dbReference type="ARBA" id="ARBA00001231"/>
    </source>
</evidence>
<organism evidence="7 8">
    <name type="scientific">Parascaris univalens</name>
    <name type="common">Nematode worm</name>
    <dbReference type="NCBI Taxonomy" id="6257"/>
    <lineage>
        <taxon>Eukaryota</taxon>
        <taxon>Metazoa</taxon>
        <taxon>Ecdysozoa</taxon>
        <taxon>Nematoda</taxon>
        <taxon>Chromadorea</taxon>
        <taxon>Rhabditida</taxon>
        <taxon>Spirurina</taxon>
        <taxon>Ascaridomorpha</taxon>
        <taxon>Ascaridoidea</taxon>
        <taxon>Ascarididae</taxon>
        <taxon>Parascaris</taxon>
    </lineage>
</organism>
<proteinExistence type="inferred from homology"/>
<evidence type="ECO:0000256" key="3">
    <source>
        <dbReference type="ARBA" id="ARBA00012663"/>
    </source>
</evidence>
<dbReference type="WBParaSite" id="PgR036_g007_t01">
    <property type="protein sequence ID" value="PgR036_g007_t01"/>
    <property type="gene ID" value="PgR036_g007"/>
</dbReference>